<evidence type="ECO:0000313" key="4">
    <source>
        <dbReference type="EMBL" id="CAD7631307.1"/>
    </source>
</evidence>
<feature type="domain" description="Nitroreductase" evidence="3">
    <location>
        <begin position="40"/>
        <end position="185"/>
    </location>
</feature>
<evidence type="ECO:0000259" key="3">
    <source>
        <dbReference type="Pfam" id="PF00881"/>
    </source>
</evidence>
<evidence type="ECO:0000313" key="5">
    <source>
        <dbReference type="Proteomes" id="UP000759131"/>
    </source>
</evidence>
<name>A0A7R9KY90_9ACAR</name>
<protein>
    <recommendedName>
        <fullName evidence="3">Nitroreductase domain-containing protein</fullName>
    </recommendedName>
</protein>
<dbReference type="Gene3D" id="3.40.109.10">
    <property type="entry name" value="NADH Oxidase"/>
    <property type="match status" value="2"/>
</dbReference>
<comment type="similarity">
    <text evidence="1">Belongs to the nitroreductase family.</text>
</comment>
<dbReference type="Proteomes" id="UP000759131">
    <property type="component" value="Unassembled WGS sequence"/>
</dbReference>
<reference evidence="4" key="1">
    <citation type="submission" date="2020-11" db="EMBL/GenBank/DDBJ databases">
        <authorList>
            <person name="Tran Van P."/>
        </authorList>
    </citation>
    <scope>NUCLEOTIDE SEQUENCE</scope>
</reference>
<accession>A0A7R9KY90</accession>
<dbReference type="PANTHER" id="PTHR43673:SF10">
    <property type="entry name" value="NADH DEHYDROGENASE_NAD(P)H NITROREDUCTASE XCC3605-RELATED"/>
    <property type="match status" value="1"/>
</dbReference>
<dbReference type="GO" id="GO:0140616">
    <property type="term" value="F:iodotyrosine deiodinase activity"/>
    <property type="evidence" value="ECO:0007669"/>
    <property type="project" value="UniProtKB-ARBA"/>
</dbReference>
<dbReference type="OrthoDB" id="41362at2759"/>
<dbReference type="AlphaFoldDB" id="A0A7R9KY90"/>
<gene>
    <name evidence="4" type="ORF">OSB1V03_LOCUS11716</name>
</gene>
<dbReference type="InterPro" id="IPR000415">
    <property type="entry name" value="Nitroreductase-like"/>
</dbReference>
<proteinExistence type="inferred from homology"/>
<organism evidence="4">
    <name type="scientific">Medioppia subpectinata</name>
    <dbReference type="NCBI Taxonomy" id="1979941"/>
    <lineage>
        <taxon>Eukaryota</taxon>
        <taxon>Metazoa</taxon>
        <taxon>Ecdysozoa</taxon>
        <taxon>Arthropoda</taxon>
        <taxon>Chelicerata</taxon>
        <taxon>Arachnida</taxon>
        <taxon>Acari</taxon>
        <taxon>Acariformes</taxon>
        <taxon>Sarcoptiformes</taxon>
        <taxon>Oribatida</taxon>
        <taxon>Brachypylina</taxon>
        <taxon>Oppioidea</taxon>
        <taxon>Oppiidae</taxon>
        <taxon>Medioppia</taxon>
    </lineage>
</organism>
<dbReference type="InterPro" id="IPR029479">
    <property type="entry name" value="Nitroreductase"/>
</dbReference>
<keyword evidence="2" id="KW-0560">Oxidoreductase</keyword>
<dbReference type="SUPFAM" id="SSF55469">
    <property type="entry name" value="FMN-dependent nitroreductase-like"/>
    <property type="match status" value="2"/>
</dbReference>
<sequence>MYIAGCLIGQTISDDPVQYKYDQTVLKARKPDHPIHPLLLSRSSARAMTGEPISDPELFALFEAARWAPSAFNIQPWRFVYAKRDTPRFAQLFNALQAANQVWVKNASALVVQLSAKYESYHGNISAVEYNYFDAASAFLSMELEASARGLVAHPMALFDYDQVFKVLGASKTAYNMEIMIAVGKRFPDDGHRPAEIITTRVPITNLHSLFEILVLCLSVLVGLVIGSPLVKIEDDHYDPYPMKFNQIYQRKFEDEIHPLLSSRTSQKEMTGAAIPDNDIHKIFEAARWAPSSQNIQPWRFVYAKHGTPRFAELLATLVPSNQVWAKNASVIVYVFGANWETYKGKVLPVTMNQFDSGSAFMSLSLEANGRGYVSHAIGGVDYEAAYKALGVTKSSHTVHVAVALGVPPVTRAAPEVISTRNPSKQFVFEDKFVNTDPDAPPTA</sequence>
<dbReference type="EMBL" id="OC863841">
    <property type="protein sequence ID" value="CAD7631307.1"/>
    <property type="molecule type" value="Genomic_DNA"/>
</dbReference>
<dbReference type="EMBL" id="CAJPIZ010009266">
    <property type="protein sequence ID" value="CAG2111737.1"/>
    <property type="molecule type" value="Genomic_DNA"/>
</dbReference>
<evidence type="ECO:0000256" key="1">
    <source>
        <dbReference type="ARBA" id="ARBA00007118"/>
    </source>
</evidence>
<evidence type="ECO:0000256" key="2">
    <source>
        <dbReference type="ARBA" id="ARBA00023002"/>
    </source>
</evidence>
<keyword evidence="5" id="KW-1185">Reference proteome</keyword>
<dbReference type="Pfam" id="PF00881">
    <property type="entry name" value="Nitroreductase"/>
    <property type="match status" value="2"/>
</dbReference>
<dbReference type="PANTHER" id="PTHR43673">
    <property type="entry name" value="NAD(P)H NITROREDUCTASE YDGI-RELATED"/>
    <property type="match status" value="1"/>
</dbReference>
<feature type="domain" description="Nitroreductase" evidence="3">
    <location>
        <begin position="262"/>
        <end position="406"/>
    </location>
</feature>